<dbReference type="GO" id="GO:1990904">
    <property type="term" value="C:ribonucleoprotein complex"/>
    <property type="evidence" value="ECO:0007669"/>
    <property type="project" value="UniProtKB-KW"/>
</dbReference>
<name>A0A822Z9Z7_NELNU</name>
<feature type="domain" description="Small ribosomal subunit protein uS7" evidence="4">
    <location>
        <begin position="2"/>
        <end position="62"/>
    </location>
</feature>
<organism evidence="5 6">
    <name type="scientific">Nelumbo nucifera</name>
    <name type="common">Sacred lotus</name>
    <dbReference type="NCBI Taxonomy" id="4432"/>
    <lineage>
        <taxon>Eukaryota</taxon>
        <taxon>Viridiplantae</taxon>
        <taxon>Streptophyta</taxon>
        <taxon>Embryophyta</taxon>
        <taxon>Tracheophyta</taxon>
        <taxon>Spermatophyta</taxon>
        <taxon>Magnoliopsida</taxon>
        <taxon>Proteales</taxon>
        <taxon>Nelumbonaceae</taxon>
        <taxon>Nelumbo</taxon>
    </lineage>
</organism>
<evidence type="ECO:0000313" key="5">
    <source>
        <dbReference type="EMBL" id="DAD41902.1"/>
    </source>
</evidence>
<dbReference type="SUPFAM" id="SSF47973">
    <property type="entry name" value="Ribosomal protein S7"/>
    <property type="match status" value="1"/>
</dbReference>
<dbReference type="InterPro" id="IPR023798">
    <property type="entry name" value="Ribosomal_uS7_dom"/>
</dbReference>
<evidence type="ECO:0000256" key="3">
    <source>
        <dbReference type="ARBA" id="ARBA00023274"/>
    </source>
</evidence>
<dbReference type="GO" id="GO:0006412">
    <property type="term" value="P:translation"/>
    <property type="evidence" value="ECO:0007669"/>
    <property type="project" value="InterPro"/>
</dbReference>
<protein>
    <recommendedName>
        <fullName evidence="4">Small ribosomal subunit protein uS7 domain-containing protein</fullName>
    </recommendedName>
</protein>
<evidence type="ECO:0000256" key="2">
    <source>
        <dbReference type="ARBA" id="ARBA00022980"/>
    </source>
</evidence>
<evidence type="ECO:0000256" key="1">
    <source>
        <dbReference type="ARBA" id="ARBA00007151"/>
    </source>
</evidence>
<comment type="similarity">
    <text evidence="1">Belongs to the universal ribosomal protein uS7 family.</text>
</comment>
<dbReference type="InterPro" id="IPR000235">
    <property type="entry name" value="Ribosomal_uS7"/>
</dbReference>
<dbReference type="GO" id="GO:0005840">
    <property type="term" value="C:ribosome"/>
    <property type="evidence" value="ECO:0007669"/>
    <property type="project" value="UniProtKB-KW"/>
</dbReference>
<evidence type="ECO:0000259" key="4">
    <source>
        <dbReference type="Pfam" id="PF00177"/>
    </source>
</evidence>
<sequence length="94" mass="10535">MMHRNSNGNKLMAVHIVKHVMEIIHLLTDQNPIEVIVDAIFNSGPREDATFIGSAGVARCQAVISLLRGVLTKQYIFLQLGMVHERVLSRMSRP</sequence>
<comment type="caution">
    <text evidence="5">The sequence shown here is derived from an EMBL/GenBank/DDBJ whole genome shotgun (WGS) entry which is preliminary data.</text>
</comment>
<accession>A0A822Z9Z7</accession>
<keyword evidence="6" id="KW-1185">Reference proteome</keyword>
<keyword evidence="2" id="KW-0689">Ribosomal protein</keyword>
<dbReference type="InterPro" id="IPR036823">
    <property type="entry name" value="Ribosomal_uS7_dom_sf"/>
</dbReference>
<keyword evidence="3" id="KW-0687">Ribonucleoprotein</keyword>
<reference evidence="5 6" key="1">
    <citation type="journal article" date="2020" name="Mol. Biol. Evol.">
        <title>Distinct Expression and Methylation Patterns for Genes with Different Fates following a Single Whole-Genome Duplication in Flowering Plants.</title>
        <authorList>
            <person name="Shi T."/>
            <person name="Rahmani R.S."/>
            <person name="Gugger P.F."/>
            <person name="Wang M."/>
            <person name="Li H."/>
            <person name="Zhang Y."/>
            <person name="Li Z."/>
            <person name="Wang Q."/>
            <person name="Van de Peer Y."/>
            <person name="Marchal K."/>
            <person name="Chen J."/>
        </authorList>
    </citation>
    <scope>NUCLEOTIDE SEQUENCE [LARGE SCALE GENOMIC DNA]</scope>
    <source>
        <tissue evidence="5">Leaf</tissue>
    </source>
</reference>
<dbReference type="AlphaFoldDB" id="A0A822Z9Z7"/>
<dbReference type="Proteomes" id="UP000607653">
    <property type="component" value="Unassembled WGS sequence"/>
</dbReference>
<evidence type="ECO:0000313" key="6">
    <source>
        <dbReference type="Proteomes" id="UP000607653"/>
    </source>
</evidence>
<proteinExistence type="inferred from homology"/>
<dbReference type="Pfam" id="PF00177">
    <property type="entry name" value="Ribosomal_S7"/>
    <property type="match status" value="1"/>
</dbReference>
<dbReference type="PANTHER" id="PTHR11205">
    <property type="entry name" value="RIBOSOMAL PROTEIN S7"/>
    <property type="match status" value="1"/>
</dbReference>
<gene>
    <name evidence="5" type="ORF">HUJ06_016225</name>
</gene>
<dbReference type="Gene3D" id="1.10.455.10">
    <property type="entry name" value="Ribosomal protein S7 domain"/>
    <property type="match status" value="1"/>
</dbReference>
<dbReference type="EMBL" id="DUZY01000005">
    <property type="protein sequence ID" value="DAD41902.1"/>
    <property type="molecule type" value="Genomic_DNA"/>
</dbReference>